<protein>
    <submittedName>
        <fullName evidence="1">Uncharacterized protein</fullName>
    </submittedName>
</protein>
<dbReference type="EMBL" id="LN887844">
    <property type="protein sequence ID" value="CUR44389.1"/>
    <property type="molecule type" value="Genomic_DNA"/>
</dbReference>
<dbReference type="KEGG" id="vg:26799151"/>
<keyword evidence="2" id="KW-1185">Reference proteome</keyword>
<name>A0A0S4KWI5_9CAUD</name>
<accession>A0A0S4KWI5</accession>
<reference evidence="2" key="1">
    <citation type="submission" date="2015-10" db="EMBL/GenBank/DDBJ databases">
        <authorList>
            <person name="Millard A."/>
        </authorList>
    </citation>
    <scope>NUCLEOTIDE SEQUENCE [LARGE SCALE GENOMIC DNA]</scope>
</reference>
<gene>
    <name evidence="1" type="ORF">VCM_00187</name>
</gene>
<evidence type="ECO:0000313" key="2">
    <source>
        <dbReference type="Proteomes" id="UP000204441"/>
    </source>
</evidence>
<proteinExistence type="predicted"/>
<dbReference type="Proteomes" id="UP000204441">
    <property type="component" value="Genome"/>
</dbReference>
<evidence type="ECO:0000313" key="1">
    <source>
        <dbReference type="EMBL" id="CUR44389.1"/>
    </source>
</evidence>
<dbReference type="RefSeq" id="YP_009222768.1">
    <property type="nucleotide sequence ID" value="NC_029065.1"/>
</dbReference>
<dbReference type="GeneID" id="26799151"/>
<sequence length="81" mass="9139">MKLIQTLTNSNLNLNKTARIFETTPQKGMELIHKPSWEVSTNSGGVDISWNFQSFALLEDAQQFAFQFIMPQGFLCKIVSG</sequence>
<organism evidence="1 2">
    <name type="scientific">Pseudomonas phage VCM</name>
    <dbReference type="NCBI Taxonomy" id="1729937"/>
    <lineage>
        <taxon>Viruses</taxon>
        <taxon>Duplodnaviria</taxon>
        <taxon>Heunggongvirae</taxon>
        <taxon>Uroviricota</taxon>
        <taxon>Caudoviricetes</taxon>
        <taxon>Vandenendeviridae</taxon>
        <taxon>Gorskivirinae</taxon>
        <taxon>Kremarvirus</taxon>
        <taxon>Kremarvirus VCM</taxon>
        <taxon>Otagovirus VCM</taxon>
    </lineage>
</organism>